<organism evidence="2 3">
    <name type="scientific">Paragonimus skrjabini miyazakii</name>
    <dbReference type="NCBI Taxonomy" id="59628"/>
    <lineage>
        <taxon>Eukaryota</taxon>
        <taxon>Metazoa</taxon>
        <taxon>Spiralia</taxon>
        <taxon>Lophotrochozoa</taxon>
        <taxon>Platyhelminthes</taxon>
        <taxon>Trematoda</taxon>
        <taxon>Digenea</taxon>
        <taxon>Plagiorchiida</taxon>
        <taxon>Troglotremata</taxon>
        <taxon>Troglotrematidae</taxon>
        <taxon>Paragonimus</taxon>
    </lineage>
</organism>
<protein>
    <submittedName>
        <fullName evidence="2">Uncharacterized protein</fullName>
    </submittedName>
</protein>
<keyword evidence="3" id="KW-1185">Reference proteome</keyword>
<sequence length="187" mass="21095">MSSQIKFNKAEKLVKKTTRKTLKRKSIDLKQIGYSDYRRKLSRTEERRNQPSSTNTNCMPKVDCMGSASSLHKLKNAFHSSVEVDLSSRLMTEGPDVYVDPICSPFLPVTIHFLLPVYYLTINLQPALHEHLFPRGGHPTVTVKNECILGHAIYLAAYLTTTGESTRIISLSAETFDRMTTQSGNVF</sequence>
<gene>
    <name evidence="2" type="ORF">EG68_00151</name>
</gene>
<name>A0A8S9Z6L6_9TREM</name>
<dbReference type="Proteomes" id="UP000822476">
    <property type="component" value="Unassembled WGS sequence"/>
</dbReference>
<accession>A0A8S9Z6L6</accession>
<evidence type="ECO:0000313" key="2">
    <source>
        <dbReference type="EMBL" id="KAF7262562.1"/>
    </source>
</evidence>
<proteinExistence type="predicted"/>
<feature type="region of interest" description="Disordered" evidence="1">
    <location>
        <begin position="40"/>
        <end position="59"/>
    </location>
</feature>
<dbReference type="AlphaFoldDB" id="A0A8S9Z6L6"/>
<feature type="compositionally biased region" description="Basic and acidic residues" evidence="1">
    <location>
        <begin position="40"/>
        <end position="49"/>
    </location>
</feature>
<dbReference type="EMBL" id="JTDE01000034">
    <property type="protein sequence ID" value="KAF7262562.1"/>
    <property type="molecule type" value="Genomic_DNA"/>
</dbReference>
<reference evidence="2" key="1">
    <citation type="submission" date="2019-07" db="EMBL/GenBank/DDBJ databases">
        <title>Annotation for the trematode Paragonimus miyazaki's.</title>
        <authorList>
            <person name="Choi Y.-J."/>
        </authorList>
    </citation>
    <scope>NUCLEOTIDE SEQUENCE</scope>
    <source>
        <strain evidence="2">Japan</strain>
    </source>
</reference>
<comment type="caution">
    <text evidence="2">The sequence shown here is derived from an EMBL/GenBank/DDBJ whole genome shotgun (WGS) entry which is preliminary data.</text>
</comment>
<evidence type="ECO:0000313" key="3">
    <source>
        <dbReference type="Proteomes" id="UP000822476"/>
    </source>
</evidence>
<evidence type="ECO:0000256" key="1">
    <source>
        <dbReference type="SAM" id="MobiDB-lite"/>
    </source>
</evidence>